<evidence type="ECO:0000313" key="4">
    <source>
        <dbReference type="Ensembl" id="ENSNMLP00000029430.1"/>
    </source>
</evidence>
<dbReference type="GO" id="GO:0016787">
    <property type="term" value="F:hydrolase activity"/>
    <property type="evidence" value="ECO:0007669"/>
    <property type="project" value="InterPro"/>
</dbReference>
<evidence type="ECO:0008006" key="6">
    <source>
        <dbReference type="Google" id="ProtNLM"/>
    </source>
</evidence>
<dbReference type="Gene3D" id="3.40.570.10">
    <property type="entry name" value="Extracellular Endonuclease, subunit A"/>
    <property type="match status" value="1"/>
</dbReference>
<sequence length="289" mass="33075">MDPQWLLLLPLLWSHSEAEVVQSVSDCARFFLNGEPPEIPGVLENGTIQDPSQDKAICQTYENQPRFFTLYNTTNKIPVFSAYIFKGNESGRPKENWMTEPQVIMFLSLKSVILSSEDASYYQASDKDYKNRLGYDRGHLYPNSYGYSQTDKISTFTLTNTVPQVNTFNQGSWNKMESCVKCVMTKYCLDNNRQIEGFLVTGAEPSNNLLNNKINIPSKMWSAFCCYSSKVNKWLASAHWGNNVADEPRNKYMETKTLNELYNELRNASSFKLFSGNQSQIISLYLLLI</sequence>
<dbReference type="InterPro" id="IPR001604">
    <property type="entry name" value="Endo_G_ENPP1-like_dom"/>
</dbReference>
<evidence type="ECO:0000259" key="3">
    <source>
        <dbReference type="SMART" id="SM00892"/>
    </source>
</evidence>
<dbReference type="InterPro" id="IPR044925">
    <property type="entry name" value="His-Me_finger_sf"/>
</dbReference>
<name>A0A8C6U524_9GOBI</name>
<keyword evidence="5" id="KW-1185">Reference proteome</keyword>
<dbReference type="GO" id="GO:0003676">
    <property type="term" value="F:nucleic acid binding"/>
    <property type="evidence" value="ECO:0007669"/>
    <property type="project" value="InterPro"/>
</dbReference>
<dbReference type="Ensembl" id="ENSNMLT00000032818.1">
    <property type="protein sequence ID" value="ENSNMLP00000029430.1"/>
    <property type="gene ID" value="ENSNMLG00000018613.1"/>
</dbReference>
<feature type="domain" description="DNA/RNA non-specific endonuclease/pyrophosphatase/phosphodiesterase" evidence="3">
    <location>
        <begin position="63"/>
        <end position="280"/>
    </location>
</feature>
<dbReference type="InterPro" id="IPR044929">
    <property type="entry name" value="DNA/RNA_non-sp_Endonuclease_sf"/>
</dbReference>
<dbReference type="PANTHER" id="PTHR21472">
    <property type="entry name" value="ENDONUCLEASE DOMAIN-CONTAINING 1 PROTEIN ENDOD1"/>
    <property type="match status" value="1"/>
</dbReference>
<dbReference type="AlphaFoldDB" id="A0A8C6U524"/>
<protein>
    <recommendedName>
        <fullName evidence="6">Endonuclease domain-containing 1 protein</fullName>
    </recommendedName>
</protein>
<evidence type="ECO:0000259" key="2">
    <source>
        <dbReference type="SMART" id="SM00477"/>
    </source>
</evidence>
<dbReference type="InterPro" id="IPR020821">
    <property type="entry name" value="ENPP1-3/EXOG-like_nuc-like"/>
</dbReference>
<proteinExistence type="predicted"/>
<dbReference type="SMART" id="SM00892">
    <property type="entry name" value="Endonuclease_NS"/>
    <property type="match status" value="1"/>
</dbReference>
<feature type="chain" id="PRO_5034539965" description="Endonuclease domain-containing 1 protein" evidence="1">
    <location>
        <begin position="19"/>
        <end position="289"/>
    </location>
</feature>
<dbReference type="Proteomes" id="UP000694523">
    <property type="component" value="Unplaced"/>
</dbReference>
<dbReference type="SMART" id="SM00477">
    <property type="entry name" value="NUC"/>
    <property type="match status" value="1"/>
</dbReference>
<accession>A0A8C6U524</accession>
<dbReference type="InterPro" id="IPR039015">
    <property type="entry name" value="ENDOD1"/>
</dbReference>
<feature type="domain" description="ENPP1-3/EXOG-like endonuclease/phosphodiesterase" evidence="2">
    <location>
        <begin position="64"/>
        <end position="268"/>
    </location>
</feature>
<dbReference type="Pfam" id="PF01223">
    <property type="entry name" value="Endonuclease_NS"/>
    <property type="match status" value="1"/>
</dbReference>
<dbReference type="GO" id="GO:0046872">
    <property type="term" value="F:metal ion binding"/>
    <property type="evidence" value="ECO:0007669"/>
    <property type="project" value="InterPro"/>
</dbReference>
<dbReference type="PANTHER" id="PTHR21472:SF15">
    <property type="entry name" value="ENDONUCLEASE DOMAIN-CONTAINING 1 PROTEIN-RELATED"/>
    <property type="match status" value="1"/>
</dbReference>
<dbReference type="SUPFAM" id="SSF54060">
    <property type="entry name" value="His-Me finger endonucleases"/>
    <property type="match status" value="1"/>
</dbReference>
<keyword evidence="1" id="KW-0732">Signal</keyword>
<evidence type="ECO:0000256" key="1">
    <source>
        <dbReference type="SAM" id="SignalP"/>
    </source>
</evidence>
<evidence type="ECO:0000313" key="5">
    <source>
        <dbReference type="Proteomes" id="UP000694523"/>
    </source>
</evidence>
<reference evidence="4" key="2">
    <citation type="submission" date="2025-09" db="UniProtKB">
        <authorList>
            <consortium name="Ensembl"/>
        </authorList>
    </citation>
    <scope>IDENTIFICATION</scope>
</reference>
<organism evidence="4 5">
    <name type="scientific">Neogobius melanostomus</name>
    <name type="common">round goby</name>
    <dbReference type="NCBI Taxonomy" id="47308"/>
    <lineage>
        <taxon>Eukaryota</taxon>
        <taxon>Metazoa</taxon>
        <taxon>Chordata</taxon>
        <taxon>Craniata</taxon>
        <taxon>Vertebrata</taxon>
        <taxon>Euteleostomi</taxon>
        <taxon>Actinopterygii</taxon>
        <taxon>Neopterygii</taxon>
        <taxon>Teleostei</taxon>
        <taxon>Neoteleostei</taxon>
        <taxon>Acanthomorphata</taxon>
        <taxon>Gobiaria</taxon>
        <taxon>Gobiiformes</taxon>
        <taxon>Gobioidei</taxon>
        <taxon>Gobiidae</taxon>
        <taxon>Benthophilinae</taxon>
        <taxon>Neogobiini</taxon>
        <taxon>Neogobius</taxon>
    </lineage>
</organism>
<feature type="signal peptide" evidence="1">
    <location>
        <begin position="1"/>
        <end position="18"/>
    </location>
</feature>
<reference evidence="4" key="1">
    <citation type="submission" date="2025-08" db="UniProtKB">
        <authorList>
            <consortium name="Ensembl"/>
        </authorList>
    </citation>
    <scope>IDENTIFICATION</scope>
</reference>